<dbReference type="eggNOG" id="ENOG502QRA4">
    <property type="taxonomic scope" value="Eukaryota"/>
</dbReference>
<dbReference type="InterPro" id="IPR036047">
    <property type="entry name" value="F-box-like_dom_sf"/>
</dbReference>
<dbReference type="InterPro" id="IPR001810">
    <property type="entry name" value="F-box_dom"/>
</dbReference>
<name>V4K692_EUTSA</name>
<dbReference type="Pfam" id="PF00646">
    <property type="entry name" value="F-box"/>
    <property type="match status" value="1"/>
</dbReference>
<dbReference type="STRING" id="72664.V4K692"/>
<dbReference type="PANTHER" id="PTHR32278:SF143">
    <property type="entry name" value="F-BOX PROTEIN PP2-B1"/>
    <property type="match status" value="1"/>
</dbReference>
<dbReference type="FunFam" id="1.20.1280.50:FF:000112">
    <property type="entry name" value="F-box protein PP2-B1"/>
    <property type="match status" value="1"/>
</dbReference>
<dbReference type="InterPro" id="IPR025886">
    <property type="entry name" value="PP2-like"/>
</dbReference>
<feature type="domain" description="F-box" evidence="1">
    <location>
        <begin position="3"/>
        <end position="38"/>
    </location>
</feature>
<evidence type="ECO:0000313" key="3">
    <source>
        <dbReference type="Proteomes" id="UP000030689"/>
    </source>
</evidence>
<dbReference type="EMBL" id="KI517748">
    <property type="protein sequence ID" value="ESQ33080.1"/>
    <property type="molecule type" value="Genomic_DNA"/>
</dbReference>
<dbReference type="Proteomes" id="UP000030689">
    <property type="component" value="Unassembled WGS sequence"/>
</dbReference>
<evidence type="ECO:0000313" key="2">
    <source>
        <dbReference type="EMBL" id="ESQ33080.1"/>
    </source>
</evidence>
<gene>
    <name evidence="2" type="ORF">EUTSA_v10004854mg</name>
</gene>
<dbReference type="CDD" id="cd22162">
    <property type="entry name" value="F-box_AtSKIP3-like"/>
    <property type="match status" value="1"/>
</dbReference>
<dbReference type="OMA" id="ANAKRCI"/>
<accession>V4K692</accession>
<organism evidence="2 3">
    <name type="scientific">Eutrema salsugineum</name>
    <name type="common">Saltwater cress</name>
    <name type="synonym">Sisymbrium salsugineum</name>
    <dbReference type="NCBI Taxonomy" id="72664"/>
    <lineage>
        <taxon>Eukaryota</taxon>
        <taxon>Viridiplantae</taxon>
        <taxon>Streptophyta</taxon>
        <taxon>Embryophyta</taxon>
        <taxon>Tracheophyta</taxon>
        <taxon>Spermatophyta</taxon>
        <taxon>Magnoliopsida</taxon>
        <taxon>eudicotyledons</taxon>
        <taxon>Gunneridae</taxon>
        <taxon>Pentapetalae</taxon>
        <taxon>rosids</taxon>
        <taxon>malvids</taxon>
        <taxon>Brassicales</taxon>
        <taxon>Brassicaceae</taxon>
        <taxon>Eutremeae</taxon>
        <taxon>Eutrema</taxon>
    </lineage>
</organism>
<proteinExistence type="predicted"/>
<keyword evidence="3" id="KW-1185">Reference proteome</keyword>
<dbReference type="PANTHER" id="PTHR32278">
    <property type="entry name" value="F-BOX DOMAIN-CONTAINING PROTEIN"/>
    <property type="match status" value="1"/>
</dbReference>
<sequence length="233" mass="26539">MRDCISKIISFTSPRDACVVASVSKTFESAAKSDIVWDKFVPPEYASLVPRSRVFSSKKELYFALCDDPVLIDDGKKSFWLEKASGKRCIMVSAMTLSITWGDNPQYWQWIPCPEARFERVAELIAKTEQCNGFEDVGIEAVVGVTASRRRLVCFDTAMDEQLPIRRRQRRRNIVKPEEREDGWMEVELGEFFNVGGGLSSDEIEMSALQTKLLHWKSGLIIQGIEFRPTKSQ</sequence>
<reference evidence="2 3" key="1">
    <citation type="journal article" date="2013" name="Front. Plant Sci.">
        <title>The Reference Genome of the Halophytic Plant Eutrema salsugineum.</title>
        <authorList>
            <person name="Yang R."/>
            <person name="Jarvis D.E."/>
            <person name="Chen H."/>
            <person name="Beilstein M.A."/>
            <person name="Grimwood J."/>
            <person name="Jenkins J."/>
            <person name="Shu S."/>
            <person name="Prochnik S."/>
            <person name="Xin M."/>
            <person name="Ma C."/>
            <person name="Schmutz J."/>
            <person name="Wing R.A."/>
            <person name="Mitchell-Olds T."/>
            <person name="Schumaker K.S."/>
            <person name="Wang X."/>
        </authorList>
    </citation>
    <scope>NUCLEOTIDE SEQUENCE [LARGE SCALE GENOMIC DNA]</scope>
</reference>
<dbReference type="Gramene" id="ESQ33080">
    <property type="protein sequence ID" value="ESQ33080"/>
    <property type="gene ID" value="EUTSA_v10004854mg"/>
</dbReference>
<protein>
    <recommendedName>
        <fullName evidence="1">F-box domain-containing protein</fullName>
    </recommendedName>
</protein>
<dbReference type="Pfam" id="PF14299">
    <property type="entry name" value="PP2"/>
    <property type="match status" value="2"/>
</dbReference>
<dbReference type="AlphaFoldDB" id="V4K692"/>
<evidence type="ECO:0000259" key="1">
    <source>
        <dbReference type="Pfam" id="PF00646"/>
    </source>
</evidence>
<dbReference type="SUPFAM" id="SSF81383">
    <property type="entry name" value="F-box domain"/>
    <property type="match status" value="1"/>
</dbReference>
<dbReference type="KEGG" id="eus:EUTSA_v10004854mg"/>